<accession>A0AAD3SLD1</accession>
<evidence type="ECO:0000313" key="2">
    <source>
        <dbReference type="EMBL" id="GMH12909.1"/>
    </source>
</evidence>
<name>A0AAD3SLD1_NEPGR</name>
<evidence type="ECO:0000313" key="3">
    <source>
        <dbReference type="Proteomes" id="UP001279734"/>
    </source>
</evidence>
<dbReference type="EMBL" id="BSYO01000012">
    <property type="protein sequence ID" value="GMH12909.1"/>
    <property type="molecule type" value="Genomic_DNA"/>
</dbReference>
<protein>
    <submittedName>
        <fullName evidence="2">Uncharacterized protein</fullName>
    </submittedName>
</protein>
<feature type="compositionally biased region" description="Basic and acidic residues" evidence="1">
    <location>
        <begin position="22"/>
        <end position="67"/>
    </location>
</feature>
<keyword evidence="3" id="KW-1185">Reference proteome</keyword>
<sequence>MVERQGPDGREWGGDSGFGVEGGREVGDRRLTDGRDLRRGRGDLEGEQEEERRIGAMRRLQGDRDSGTEQGRQFGSAGNLWVSSSSSPTASTLSPAAGGFDLSRSLLRTGSSAVQGSEPSSVGTRTDLAVGHAPSNGILKVVQVSLAPVVVSTVHSGSCQANASSWSRVV</sequence>
<feature type="compositionally biased region" description="Low complexity" evidence="1">
    <location>
        <begin position="83"/>
        <end position="97"/>
    </location>
</feature>
<dbReference type="Proteomes" id="UP001279734">
    <property type="component" value="Unassembled WGS sequence"/>
</dbReference>
<feature type="compositionally biased region" description="Basic and acidic residues" evidence="1">
    <location>
        <begin position="1"/>
        <end position="13"/>
    </location>
</feature>
<proteinExistence type="predicted"/>
<reference evidence="2" key="1">
    <citation type="submission" date="2023-05" db="EMBL/GenBank/DDBJ databases">
        <title>Nepenthes gracilis genome sequencing.</title>
        <authorList>
            <person name="Fukushima K."/>
        </authorList>
    </citation>
    <scope>NUCLEOTIDE SEQUENCE</scope>
    <source>
        <strain evidence="2">SING2019-196</strain>
    </source>
</reference>
<organism evidence="2 3">
    <name type="scientific">Nepenthes gracilis</name>
    <name type="common">Slender pitcher plant</name>
    <dbReference type="NCBI Taxonomy" id="150966"/>
    <lineage>
        <taxon>Eukaryota</taxon>
        <taxon>Viridiplantae</taxon>
        <taxon>Streptophyta</taxon>
        <taxon>Embryophyta</taxon>
        <taxon>Tracheophyta</taxon>
        <taxon>Spermatophyta</taxon>
        <taxon>Magnoliopsida</taxon>
        <taxon>eudicotyledons</taxon>
        <taxon>Gunneridae</taxon>
        <taxon>Pentapetalae</taxon>
        <taxon>Caryophyllales</taxon>
        <taxon>Nepenthaceae</taxon>
        <taxon>Nepenthes</taxon>
    </lineage>
</organism>
<evidence type="ECO:0000256" key="1">
    <source>
        <dbReference type="SAM" id="MobiDB-lite"/>
    </source>
</evidence>
<feature type="region of interest" description="Disordered" evidence="1">
    <location>
        <begin position="1"/>
        <end position="102"/>
    </location>
</feature>
<dbReference type="AlphaFoldDB" id="A0AAD3SLD1"/>
<gene>
    <name evidence="2" type="ORF">Nepgr_014750</name>
</gene>
<feature type="compositionally biased region" description="Polar residues" evidence="1">
    <location>
        <begin position="109"/>
        <end position="124"/>
    </location>
</feature>
<feature type="region of interest" description="Disordered" evidence="1">
    <location>
        <begin position="109"/>
        <end position="128"/>
    </location>
</feature>
<comment type="caution">
    <text evidence="2">The sequence shown here is derived from an EMBL/GenBank/DDBJ whole genome shotgun (WGS) entry which is preliminary data.</text>
</comment>